<evidence type="ECO:0008006" key="3">
    <source>
        <dbReference type="Google" id="ProtNLM"/>
    </source>
</evidence>
<gene>
    <name evidence="1" type="ORF">LOD99_1831</name>
</gene>
<name>A0AAV7K5R9_9METZ</name>
<evidence type="ECO:0000313" key="1">
    <source>
        <dbReference type="EMBL" id="KAI6655691.1"/>
    </source>
</evidence>
<organism evidence="1 2">
    <name type="scientific">Oopsacas minuta</name>
    <dbReference type="NCBI Taxonomy" id="111878"/>
    <lineage>
        <taxon>Eukaryota</taxon>
        <taxon>Metazoa</taxon>
        <taxon>Porifera</taxon>
        <taxon>Hexactinellida</taxon>
        <taxon>Hexasterophora</taxon>
        <taxon>Lyssacinosida</taxon>
        <taxon>Leucopsacidae</taxon>
        <taxon>Oopsacas</taxon>
    </lineage>
</organism>
<dbReference type="AlphaFoldDB" id="A0AAV7K5R9"/>
<dbReference type="Proteomes" id="UP001165289">
    <property type="component" value="Unassembled WGS sequence"/>
</dbReference>
<protein>
    <recommendedName>
        <fullName evidence="3">MULE transposase domain-containing protein</fullName>
    </recommendedName>
</protein>
<dbReference type="EMBL" id="JAKMXF010000177">
    <property type="protein sequence ID" value="KAI6655691.1"/>
    <property type="molecule type" value="Genomic_DNA"/>
</dbReference>
<keyword evidence="2" id="KW-1185">Reference proteome</keyword>
<evidence type="ECO:0000313" key="2">
    <source>
        <dbReference type="Proteomes" id="UP001165289"/>
    </source>
</evidence>
<reference evidence="1 2" key="1">
    <citation type="journal article" date="2023" name="BMC Biol.">
        <title>The compact genome of the sponge Oopsacas minuta (Hexactinellida) is lacking key metazoan core genes.</title>
        <authorList>
            <person name="Santini S."/>
            <person name="Schenkelaars Q."/>
            <person name="Jourda C."/>
            <person name="Duchesne M."/>
            <person name="Belahbib H."/>
            <person name="Rocher C."/>
            <person name="Selva M."/>
            <person name="Riesgo A."/>
            <person name="Vervoort M."/>
            <person name="Leys S.P."/>
            <person name="Kodjabachian L."/>
            <person name="Le Bivic A."/>
            <person name="Borchiellini C."/>
            <person name="Claverie J.M."/>
            <person name="Renard E."/>
        </authorList>
    </citation>
    <scope>NUCLEOTIDE SEQUENCE [LARGE SCALE GENOMIC DNA]</scope>
    <source>
        <strain evidence="1">SPO-2</strain>
    </source>
</reference>
<proteinExistence type="predicted"/>
<accession>A0AAV7K5R9</accession>
<comment type="caution">
    <text evidence="1">The sequence shown here is derived from an EMBL/GenBank/DDBJ whole genome shotgun (WGS) entry which is preliminary data.</text>
</comment>
<sequence>MTDFEKAAINVFEDKFLAVISGCFFHLSQNVYRKIQSEGLRTIYQEDREFLLKLKMLPSLAFVPEQDVMDCFNILMADFPESALGVATYFEDNYIGKRLPNNSRRIPPFPIRIWNIYERIRQQLPRTYNVVEGWHNSFHSSVGCSHPSVSKLFKSLQREQSLQEGKLIK</sequence>